<dbReference type="InterPro" id="IPR029058">
    <property type="entry name" value="AB_hydrolase_fold"/>
</dbReference>
<evidence type="ECO:0000256" key="1">
    <source>
        <dbReference type="ARBA" id="ARBA00022679"/>
    </source>
</evidence>
<feature type="region of interest" description="Disordered" evidence="3">
    <location>
        <begin position="323"/>
        <end position="346"/>
    </location>
</feature>
<dbReference type="EMBL" id="CP158297">
    <property type="protein sequence ID" value="XBV83579.1"/>
    <property type="molecule type" value="Genomic_DNA"/>
</dbReference>
<dbReference type="GO" id="GO:0004414">
    <property type="term" value="F:homoserine O-acetyltransferase activity"/>
    <property type="evidence" value="ECO:0007669"/>
    <property type="project" value="TreeGrafter"/>
</dbReference>
<evidence type="ECO:0000256" key="3">
    <source>
        <dbReference type="SAM" id="MobiDB-lite"/>
    </source>
</evidence>
<dbReference type="SUPFAM" id="SSF53474">
    <property type="entry name" value="alpha/beta-Hydrolases"/>
    <property type="match status" value="1"/>
</dbReference>
<dbReference type="AlphaFoldDB" id="A0AAU7U545"/>
<keyword evidence="5" id="KW-0614">Plasmid</keyword>
<feature type="active site" evidence="2">
    <location>
        <position position="275"/>
    </location>
</feature>
<dbReference type="GO" id="GO:0016787">
    <property type="term" value="F:hydrolase activity"/>
    <property type="evidence" value="ECO:0007669"/>
    <property type="project" value="UniProtKB-KW"/>
</dbReference>
<dbReference type="PANTHER" id="PTHR32268:SF11">
    <property type="entry name" value="HOMOSERINE O-ACETYLTRANSFERASE"/>
    <property type="match status" value="1"/>
</dbReference>
<dbReference type="Pfam" id="PF00561">
    <property type="entry name" value="Abhydrolase_1"/>
    <property type="match status" value="1"/>
</dbReference>
<dbReference type="KEGG" id="dsc:ABOD76_02520"/>
<keyword evidence="1" id="KW-0808">Transferase</keyword>
<feature type="domain" description="AB hydrolase-1" evidence="4">
    <location>
        <begin position="40"/>
        <end position="190"/>
    </location>
</feature>
<evidence type="ECO:0000256" key="2">
    <source>
        <dbReference type="PIRSR" id="PIRSR000443-1"/>
    </source>
</evidence>
<dbReference type="PIRSF" id="PIRSF000443">
    <property type="entry name" value="Homoser_Ac_trans"/>
    <property type="match status" value="1"/>
</dbReference>
<dbReference type="GO" id="GO:0009086">
    <property type="term" value="P:methionine biosynthetic process"/>
    <property type="evidence" value="ECO:0007669"/>
    <property type="project" value="TreeGrafter"/>
</dbReference>
<dbReference type="InterPro" id="IPR000073">
    <property type="entry name" value="AB_hydrolase_1"/>
</dbReference>
<dbReference type="PANTHER" id="PTHR32268">
    <property type="entry name" value="HOMOSERINE O-ACETYLTRANSFERASE"/>
    <property type="match status" value="1"/>
</dbReference>
<sequence length="346" mass="37505">MTSPERFVFETRTSLSGSAALPVQLGVETLGTLNARRDNAVLVCHYYTGTSHAMGEGGWWAPLIGPGRPLDPDRFLVVCMNSLSNVQARDPQVVTTGPDSLHPDGTPYGARFPAWTLADLFSLQLELMRQLQLPAWHAVVGPSFGGMQALQWAARAPELAPRVAAFVTSPHAGPVLRGVFQPALHDAAQRGDDVTAALRLITFFGLGADGIEAQFPGGLDDHLQERGRTASLRHVLDIGRAVGTHDLSEVAEWPQLFARWRQLGTRLSTVNVQGDQFFPAAEMRRFAAQARAAGVDFTHREVQSLAGHLACLQDPQPFGEALDALLNSPPAAPPLTPEPEERPTWR</sequence>
<dbReference type="Gene3D" id="3.40.50.1820">
    <property type="entry name" value="alpha/beta hydrolase"/>
    <property type="match status" value="1"/>
</dbReference>
<name>A0AAU7U545_9DEIO</name>
<gene>
    <name evidence="5" type="ORF">ABOD76_02520</name>
</gene>
<dbReference type="GO" id="GO:0009092">
    <property type="term" value="P:homoserine metabolic process"/>
    <property type="evidence" value="ECO:0007669"/>
    <property type="project" value="TreeGrafter"/>
</dbReference>
<feature type="active site" description="Nucleophile" evidence="2">
    <location>
        <position position="143"/>
    </location>
</feature>
<geneLocation type="plasmid" evidence="5">
    <name>pDson01</name>
</geneLocation>
<evidence type="ECO:0000259" key="4">
    <source>
        <dbReference type="Pfam" id="PF00561"/>
    </source>
</evidence>
<reference evidence="5" key="1">
    <citation type="submission" date="2024-06" db="EMBL/GenBank/DDBJ databases">
        <title>Draft Genome Sequence of Deinococcus sonorensis Type Strain KR-87, a Biofilm Producing Representative of the Genus Deinococcus.</title>
        <authorList>
            <person name="Boren L.S."/>
            <person name="Grosso R.A."/>
            <person name="Hugenberg-Cox A.N."/>
            <person name="Hill J.T.E."/>
            <person name="Albert C.M."/>
            <person name="Tuohy J.M."/>
        </authorList>
    </citation>
    <scope>NUCLEOTIDE SEQUENCE</scope>
    <source>
        <strain evidence="5">KR-87</strain>
        <plasmid evidence="5">pDson01</plasmid>
    </source>
</reference>
<keyword evidence="5" id="KW-0378">Hydrolase</keyword>
<feature type="active site" evidence="2">
    <location>
        <position position="308"/>
    </location>
</feature>
<protein>
    <submittedName>
        <fullName evidence="5">Alpha/beta fold hydrolase</fullName>
    </submittedName>
</protein>
<proteinExistence type="predicted"/>
<dbReference type="InterPro" id="IPR008220">
    <property type="entry name" value="HAT_MetX-like"/>
</dbReference>
<dbReference type="RefSeq" id="WP_350241163.1">
    <property type="nucleotide sequence ID" value="NZ_CP158297.1"/>
</dbReference>
<evidence type="ECO:0000313" key="5">
    <source>
        <dbReference type="EMBL" id="XBV83579.1"/>
    </source>
</evidence>
<organism evidence="5">
    <name type="scientific">Deinococcus sonorensis KR-87</name>
    <dbReference type="NCBI Taxonomy" id="694439"/>
    <lineage>
        <taxon>Bacteria</taxon>
        <taxon>Thermotogati</taxon>
        <taxon>Deinococcota</taxon>
        <taxon>Deinococci</taxon>
        <taxon>Deinococcales</taxon>
        <taxon>Deinococcaceae</taxon>
        <taxon>Deinococcus</taxon>
    </lineage>
</organism>
<accession>A0AAU7U545</accession>